<reference evidence="2 3" key="1">
    <citation type="submission" date="2017-03" db="EMBL/GenBank/DDBJ databases">
        <title>Genome Survey of Euroglyphus maynei.</title>
        <authorList>
            <person name="Arlian L.G."/>
            <person name="Morgan M.S."/>
            <person name="Rider S.D."/>
        </authorList>
    </citation>
    <scope>NUCLEOTIDE SEQUENCE [LARGE SCALE GENOMIC DNA]</scope>
    <source>
        <strain evidence="2">Arlian Lab</strain>
        <tissue evidence="2">Whole body</tissue>
    </source>
</reference>
<keyword evidence="3" id="KW-1185">Reference proteome</keyword>
<keyword evidence="1" id="KW-0812">Transmembrane</keyword>
<evidence type="ECO:0000313" key="3">
    <source>
        <dbReference type="Proteomes" id="UP000194236"/>
    </source>
</evidence>
<dbReference type="EMBL" id="MUJZ01052397">
    <property type="protein sequence ID" value="OTF73263.1"/>
    <property type="molecule type" value="Genomic_DNA"/>
</dbReference>
<comment type="caution">
    <text evidence="2">The sequence shown here is derived from an EMBL/GenBank/DDBJ whole genome shotgun (WGS) entry which is preliminary data.</text>
</comment>
<sequence>MINYNFSQNDLIWMIFAMLACICGLIGAYKEHFLMTLLCALTWTILLALTYFKRIYGGYYYADHGYFVEIGLSVGGFIYAIVLHSNGHRETGFPNF</sequence>
<evidence type="ECO:0000256" key="1">
    <source>
        <dbReference type="SAM" id="Phobius"/>
    </source>
</evidence>
<feature type="transmembrane region" description="Helical" evidence="1">
    <location>
        <begin position="34"/>
        <end position="52"/>
    </location>
</feature>
<dbReference type="OrthoDB" id="10429442at2759"/>
<keyword evidence="1" id="KW-1133">Transmembrane helix</keyword>
<protein>
    <submittedName>
        <fullName evidence="2">Uncharacterized protein</fullName>
    </submittedName>
</protein>
<accession>A0A1Y3B080</accession>
<dbReference type="Proteomes" id="UP000194236">
    <property type="component" value="Unassembled WGS sequence"/>
</dbReference>
<dbReference type="AlphaFoldDB" id="A0A1Y3B080"/>
<feature type="transmembrane region" description="Helical" evidence="1">
    <location>
        <begin position="12"/>
        <end position="29"/>
    </location>
</feature>
<organism evidence="2 3">
    <name type="scientific">Euroglyphus maynei</name>
    <name type="common">Mayne's house dust mite</name>
    <dbReference type="NCBI Taxonomy" id="6958"/>
    <lineage>
        <taxon>Eukaryota</taxon>
        <taxon>Metazoa</taxon>
        <taxon>Ecdysozoa</taxon>
        <taxon>Arthropoda</taxon>
        <taxon>Chelicerata</taxon>
        <taxon>Arachnida</taxon>
        <taxon>Acari</taxon>
        <taxon>Acariformes</taxon>
        <taxon>Sarcoptiformes</taxon>
        <taxon>Astigmata</taxon>
        <taxon>Psoroptidia</taxon>
        <taxon>Analgoidea</taxon>
        <taxon>Pyroglyphidae</taxon>
        <taxon>Pyroglyphinae</taxon>
        <taxon>Euroglyphus</taxon>
    </lineage>
</organism>
<name>A0A1Y3B080_EURMA</name>
<proteinExistence type="predicted"/>
<gene>
    <name evidence="2" type="ORF">BLA29_003565</name>
</gene>
<feature type="transmembrane region" description="Helical" evidence="1">
    <location>
        <begin position="64"/>
        <end position="83"/>
    </location>
</feature>
<evidence type="ECO:0000313" key="2">
    <source>
        <dbReference type="EMBL" id="OTF73263.1"/>
    </source>
</evidence>
<keyword evidence="1" id="KW-0472">Membrane</keyword>